<accession>A0AAN8PXL1</accession>
<name>A0AAN8PXL1_PATCE</name>
<dbReference type="InterPro" id="IPR005533">
    <property type="entry name" value="AMOP_dom"/>
</dbReference>
<keyword evidence="5" id="KW-1015">Disulfide bond</keyword>
<evidence type="ECO:0008006" key="10">
    <source>
        <dbReference type="Google" id="ProtNLM"/>
    </source>
</evidence>
<dbReference type="Pfam" id="PF03782">
    <property type="entry name" value="AMOP"/>
    <property type="match status" value="1"/>
</dbReference>
<evidence type="ECO:0000259" key="6">
    <source>
        <dbReference type="PROSITE" id="PS50856"/>
    </source>
</evidence>
<evidence type="ECO:0000259" key="7">
    <source>
        <dbReference type="PROSITE" id="PS51233"/>
    </source>
</evidence>
<evidence type="ECO:0000256" key="4">
    <source>
        <dbReference type="ARBA" id="ARBA00023136"/>
    </source>
</evidence>
<dbReference type="InterPro" id="IPR013783">
    <property type="entry name" value="Ig-like_fold"/>
</dbReference>
<dbReference type="AlphaFoldDB" id="A0AAN8PXL1"/>
<dbReference type="Pfam" id="PF23263">
    <property type="entry name" value="C8-3_MUC4"/>
    <property type="match status" value="1"/>
</dbReference>
<sequence length="778" mass="86856">MNGGLNVGWKDVYCESNCISTQNVSVFPDIMASDMKGRFIYKVSDDVIIRGGCLPSDDGQLEVSPQYVSAFGGHIVDVSGVCVTNTSKVTCKFGASDPVEAVYASPMFVRCLTPRLTARDLVTLKITIDDSTVLHKDIHAVLPFQSTQLDHIVLSLGWDKTDVRKLNLTWDYKVFSNNPAATVDILLIGYRETETQMIFKILATLGTNVKISDGVFEFDTSDHRCSGEDCKLFEQGMVEVRLNTKYWTPATKYGFIGSGIFPIGWHVVEYMKSTHGADWSKVLCTNWYDTDRQEMTWLEELLDCPCTLDQALTDFGRWLTDGGCNIFNGSVCTYHIGAVHCVRSFKPSKSGAGNQCCYGPDGNVRYAADSFQGSTPDRGHDWGAPPYNKPGYVPSLSHWKHDVVTFYYCCLWVDYKYCDNYMDQRATRDCKNYQPPKTAIIYGGLHVRTFANIAYVAVGIGDYWLTKTTDFQLQGRFDQIKGTLVFSTALVGVVLQGTNSSKVEIQLAPSTYTSQRVLTILVDQQITWFNTLERSRQDLKGLTIINYESQAGKHDNFTIIMTNGIGVQVVAVNNLLHTTVVVPQAYKDQTEGLLGTWSDIEMDGVKNRNGQLIPIQTSSTQHIYENLITSWSVNATERLFQYPTMQNPSFAPLFSFPLLPINITEDEINELCGSEMPNSSCHYDYRATGSSDIANATLQAETWFKTVQSFQVPVESCGLLDVPRSIKNSYNYGIGSKINIDGCRKGYLTGETTSYMCTRKGNNTNVWEPEISAMCKGK</sequence>
<dbReference type="GO" id="GO:0016020">
    <property type="term" value="C:membrane"/>
    <property type="evidence" value="ECO:0007669"/>
    <property type="project" value="UniProtKB-SubCell"/>
</dbReference>
<dbReference type="PANTHER" id="PTHR13802">
    <property type="entry name" value="MUCIN 4-RELATED"/>
    <property type="match status" value="1"/>
</dbReference>
<dbReference type="InterPro" id="IPR001846">
    <property type="entry name" value="VWF_type-D"/>
</dbReference>
<dbReference type="Pfam" id="PF00094">
    <property type="entry name" value="VWD"/>
    <property type="match status" value="1"/>
</dbReference>
<comment type="caution">
    <text evidence="8">The sequence shown here is derived from an EMBL/GenBank/DDBJ whole genome shotgun (WGS) entry which is preliminary data.</text>
</comment>
<keyword evidence="4" id="KW-0472">Membrane</keyword>
<dbReference type="PROSITE" id="PS51233">
    <property type="entry name" value="VWFD"/>
    <property type="match status" value="1"/>
</dbReference>
<dbReference type="Gene3D" id="2.60.40.10">
    <property type="entry name" value="Immunoglobulins"/>
    <property type="match status" value="1"/>
</dbReference>
<feature type="domain" description="AMOP" evidence="6">
    <location>
        <begin position="276"/>
        <end position="425"/>
    </location>
</feature>
<keyword evidence="9" id="KW-1185">Reference proteome</keyword>
<dbReference type="PANTHER" id="PTHR13802:SF65">
    <property type="entry name" value="NIDOGEN"/>
    <property type="match status" value="1"/>
</dbReference>
<evidence type="ECO:0000313" key="9">
    <source>
        <dbReference type="Proteomes" id="UP001347796"/>
    </source>
</evidence>
<gene>
    <name evidence="8" type="ORF">SNE40_011254</name>
</gene>
<proteinExistence type="predicted"/>
<evidence type="ECO:0000256" key="1">
    <source>
        <dbReference type="ARBA" id="ARBA00004370"/>
    </source>
</evidence>
<keyword evidence="2" id="KW-0812">Transmembrane</keyword>
<evidence type="ECO:0000313" key="8">
    <source>
        <dbReference type="EMBL" id="KAK6178740.1"/>
    </source>
</evidence>
<reference evidence="8 9" key="1">
    <citation type="submission" date="2024-01" db="EMBL/GenBank/DDBJ databases">
        <title>The genome of the rayed Mediterranean limpet Patella caerulea (Linnaeus, 1758).</title>
        <authorList>
            <person name="Anh-Thu Weber A."/>
            <person name="Halstead-Nussloch G."/>
        </authorList>
    </citation>
    <scope>NUCLEOTIDE SEQUENCE [LARGE SCALE GENOMIC DNA]</scope>
    <source>
        <strain evidence="8">AATW-2023a</strain>
        <tissue evidence="8">Whole specimen</tissue>
    </source>
</reference>
<dbReference type="InterPro" id="IPR014756">
    <property type="entry name" value="Ig_E-set"/>
</dbReference>
<dbReference type="Proteomes" id="UP001347796">
    <property type="component" value="Unassembled WGS sequence"/>
</dbReference>
<dbReference type="PROSITE" id="PS50856">
    <property type="entry name" value="AMOP"/>
    <property type="match status" value="1"/>
</dbReference>
<evidence type="ECO:0000256" key="3">
    <source>
        <dbReference type="ARBA" id="ARBA00022989"/>
    </source>
</evidence>
<evidence type="ECO:0000256" key="5">
    <source>
        <dbReference type="ARBA" id="ARBA00023157"/>
    </source>
</evidence>
<protein>
    <recommendedName>
        <fullName evidence="10">Sushi domain-containing protein 2</fullName>
    </recommendedName>
</protein>
<dbReference type="EMBL" id="JAZGQO010000008">
    <property type="protein sequence ID" value="KAK6178740.1"/>
    <property type="molecule type" value="Genomic_DNA"/>
</dbReference>
<dbReference type="SUPFAM" id="SSF81296">
    <property type="entry name" value="E set domains"/>
    <property type="match status" value="1"/>
</dbReference>
<organism evidence="8 9">
    <name type="scientific">Patella caerulea</name>
    <name type="common">Rayed Mediterranean limpet</name>
    <dbReference type="NCBI Taxonomy" id="87958"/>
    <lineage>
        <taxon>Eukaryota</taxon>
        <taxon>Metazoa</taxon>
        <taxon>Spiralia</taxon>
        <taxon>Lophotrochozoa</taxon>
        <taxon>Mollusca</taxon>
        <taxon>Gastropoda</taxon>
        <taxon>Patellogastropoda</taxon>
        <taxon>Patelloidea</taxon>
        <taxon>Patellidae</taxon>
        <taxon>Patella</taxon>
    </lineage>
</organism>
<keyword evidence="3" id="KW-1133">Transmembrane helix</keyword>
<dbReference type="InterPro" id="IPR056619">
    <property type="entry name" value="C8-3_MUC4"/>
</dbReference>
<feature type="domain" description="VWFD" evidence="7">
    <location>
        <begin position="437"/>
        <end position="639"/>
    </location>
</feature>
<evidence type="ECO:0000256" key="2">
    <source>
        <dbReference type="ARBA" id="ARBA00022692"/>
    </source>
</evidence>
<comment type="subcellular location">
    <subcellularLocation>
        <location evidence="1">Membrane</location>
    </subcellularLocation>
</comment>
<dbReference type="SMART" id="SM00723">
    <property type="entry name" value="AMOP"/>
    <property type="match status" value="1"/>
</dbReference>
<dbReference type="InterPro" id="IPR051495">
    <property type="entry name" value="Epithelial_Barrier/Signaling"/>
</dbReference>